<evidence type="ECO:0000256" key="4">
    <source>
        <dbReference type="ARBA" id="ARBA00023146"/>
    </source>
</evidence>
<dbReference type="InterPro" id="IPR014729">
    <property type="entry name" value="Rossmann-like_a/b/a_fold"/>
</dbReference>
<organism evidence="7 8">
    <name type="scientific">Mycoplasmoides gallisepticum</name>
    <name type="common">Mycoplasma gallisepticum</name>
    <dbReference type="NCBI Taxonomy" id="2096"/>
    <lineage>
        <taxon>Bacteria</taxon>
        <taxon>Bacillati</taxon>
        <taxon>Mycoplasmatota</taxon>
        <taxon>Mycoplasmoidales</taxon>
        <taxon>Mycoplasmoidaceae</taxon>
        <taxon>Mycoplasmoides</taxon>
    </lineage>
</organism>
<name>A0A3B0P9A8_MYCGL</name>
<dbReference type="STRING" id="1006581.GCW_00055"/>
<keyword evidence="5" id="KW-0648">Protein biosynthesis</keyword>
<dbReference type="SMART" id="SM01016">
    <property type="entry name" value="Arg_tRNA_synt_N"/>
    <property type="match status" value="1"/>
</dbReference>
<dbReference type="EMBL" id="LS991952">
    <property type="protein sequence ID" value="SYV93728.1"/>
    <property type="molecule type" value="Genomic_DNA"/>
</dbReference>
<dbReference type="Gene3D" id="3.40.50.620">
    <property type="entry name" value="HUPs"/>
    <property type="match status" value="1"/>
</dbReference>
<comment type="similarity">
    <text evidence="5">Belongs to the class-I aminoacyl-tRNA synthetase family.</text>
</comment>
<dbReference type="EC" id="6.1.1.19" evidence="7"/>
<sequence length="158" mass="18250">MVFKKIKTQIDHALKQLNLPTDVEYLIQQTKNIQFGDFSSNVAMVLSKRQNKNPQEIAKQIIEQLNPNEFEKITFSKPGFINFFLSNQDKLVVLKRLQETNYSVEKLPKEEQESINIEFVSANPTGFLHLGHVRNAYTGDVLSNILRAVGHNVTKEYW</sequence>
<evidence type="ECO:0000256" key="3">
    <source>
        <dbReference type="ARBA" id="ARBA00022840"/>
    </source>
</evidence>
<dbReference type="InterPro" id="IPR036695">
    <property type="entry name" value="Arg-tRNA-synth_N_sf"/>
</dbReference>
<dbReference type="GO" id="GO:0006420">
    <property type="term" value="P:arginyl-tRNA aminoacylation"/>
    <property type="evidence" value="ECO:0007669"/>
    <property type="project" value="InterPro"/>
</dbReference>
<dbReference type="SUPFAM" id="SSF52374">
    <property type="entry name" value="Nucleotidylyl transferase"/>
    <property type="match status" value="1"/>
</dbReference>
<dbReference type="InterPro" id="IPR005148">
    <property type="entry name" value="Arg-tRNA-synth_N"/>
</dbReference>
<dbReference type="GO" id="GO:0005524">
    <property type="term" value="F:ATP binding"/>
    <property type="evidence" value="ECO:0007669"/>
    <property type="project" value="UniProtKB-KW"/>
</dbReference>
<reference evidence="8" key="1">
    <citation type="submission" date="2018-06" db="EMBL/GenBank/DDBJ databases">
        <authorList>
            <consortium name="Pathogen Informatics"/>
        </authorList>
    </citation>
    <scope>NUCLEOTIDE SEQUENCE [LARGE SCALE GENOMIC DNA]</scope>
    <source>
        <strain evidence="8">NCTC10115</strain>
    </source>
</reference>
<dbReference type="InterPro" id="IPR035684">
    <property type="entry name" value="ArgRS_core"/>
</dbReference>
<evidence type="ECO:0000259" key="6">
    <source>
        <dbReference type="SMART" id="SM01016"/>
    </source>
</evidence>
<gene>
    <name evidence="7" type="primary">argS_1</name>
    <name evidence="7" type="ORF">NCTC10115_00017</name>
</gene>
<evidence type="ECO:0000313" key="8">
    <source>
        <dbReference type="Proteomes" id="UP000260136"/>
    </source>
</evidence>
<accession>A0A3B0P9A8</accession>
<keyword evidence="1 5" id="KW-0436">Ligase</keyword>
<dbReference type="Pfam" id="PF03485">
    <property type="entry name" value="Arg_tRNA_synt_N"/>
    <property type="match status" value="1"/>
</dbReference>
<dbReference type="PANTHER" id="PTHR11956">
    <property type="entry name" value="ARGINYL-TRNA SYNTHETASE"/>
    <property type="match status" value="1"/>
</dbReference>
<protein>
    <submittedName>
        <fullName evidence="7">Arginyl-tRNA synthetase</fullName>
        <ecNumber evidence="7">6.1.1.19</ecNumber>
    </submittedName>
</protein>
<dbReference type="AlphaFoldDB" id="A0A3B0P9A8"/>
<proteinExistence type="inferred from homology"/>
<keyword evidence="3 5" id="KW-0067">ATP-binding</keyword>
<evidence type="ECO:0000256" key="1">
    <source>
        <dbReference type="ARBA" id="ARBA00022598"/>
    </source>
</evidence>
<feature type="non-terminal residue" evidence="7">
    <location>
        <position position="158"/>
    </location>
</feature>
<evidence type="ECO:0000256" key="5">
    <source>
        <dbReference type="RuleBase" id="RU363038"/>
    </source>
</evidence>
<evidence type="ECO:0000256" key="2">
    <source>
        <dbReference type="ARBA" id="ARBA00022741"/>
    </source>
</evidence>
<dbReference type="PRINTS" id="PR01038">
    <property type="entry name" value="TRNASYNTHARG"/>
</dbReference>
<feature type="domain" description="Arginyl tRNA synthetase N-terminal" evidence="6">
    <location>
        <begin position="4"/>
        <end position="85"/>
    </location>
</feature>
<dbReference type="InterPro" id="IPR001278">
    <property type="entry name" value="Arg-tRNA-ligase"/>
</dbReference>
<dbReference type="PANTHER" id="PTHR11956:SF5">
    <property type="entry name" value="ARGININE--TRNA LIGASE, CYTOPLASMIC"/>
    <property type="match status" value="1"/>
</dbReference>
<dbReference type="InterPro" id="IPR001412">
    <property type="entry name" value="aa-tRNA-synth_I_CS"/>
</dbReference>
<keyword evidence="4 5" id="KW-0030">Aminoacyl-tRNA synthetase</keyword>
<evidence type="ECO:0000313" key="7">
    <source>
        <dbReference type="EMBL" id="SYV93728.1"/>
    </source>
</evidence>
<dbReference type="SUPFAM" id="SSF55190">
    <property type="entry name" value="Arginyl-tRNA synthetase (ArgRS), N-terminal 'additional' domain"/>
    <property type="match status" value="1"/>
</dbReference>
<dbReference type="Proteomes" id="UP000260136">
    <property type="component" value="Chromosome"/>
</dbReference>
<dbReference type="Pfam" id="PF00750">
    <property type="entry name" value="tRNA-synt_1d"/>
    <property type="match status" value="1"/>
</dbReference>
<dbReference type="PROSITE" id="PS00178">
    <property type="entry name" value="AA_TRNA_LIGASE_I"/>
    <property type="match status" value="1"/>
</dbReference>
<keyword evidence="2 5" id="KW-0547">Nucleotide-binding</keyword>
<dbReference type="GO" id="GO:0004814">
    <property type="term" value="F:arginine-tRNA ligase activity"/>
    <property type="evidence" value="ECO:0007669"/>
    <property type="project" value="UniProtKB-EC"/>
</dbReference>
<dbReference type="GO" id="GO:0005737">
    <property type="term" value="C:cytoplasm"/>
    <property type="evidence" value="ECO:0007669"/>
    <property type="project" value="InterPro"/>
</dbReference>
<dbReference type="Gene3D" id="3.30.1360.70">
    <property type="entry name" value="Arginyl tRNA synthetase N-terminal domain"/>
    <property type="match status" value="1"/>
</dbReference>